<gene>
    <name evidence="2" type="ORF">LtaPh_3640500</name>
</gene>
<feature type="region of interest" description="Disordered" evidence="1">
    <location>
        <begin position="598"/>
        <end position="628"/>
    </location>
</feature>
<feature type="compositionally biased region" description="Low complexity" evidence="1">
    <location>
        <begin position="774"/>
        <end position="785"/>
    </location>
</feature>
<evidence type="ECO:0000256" key="1">
    <source>
        <dbReference type="SAM" id="MobiDB-lite"/>
    </source>
</evidence>
<evidence type="ECO:0000313" key="3">
    <source>
        <dbReference type="Proteomes" id="UP000419144"/>
    </source>
</evidence>
<organism evidence="2 3">
    <name type="scientific">Leishmania tarentolae</name>
    <name type="common">Sauroleishmania tarentolae</name>
    <dbReference type="NCBI Taxonomy" id="5689"/>
    <lineage>
        <taxon>Eukaryota</taxon>
        <taxon>Discoba</taxon>
        <taxon>Euglenozoa</taxon>
        <taxon>Kinetoplastea</taxon>
        <taxon>Metakinetoplastina</taxon>
        <taxon>Trypanosomatida</taxon>
        <taxon>Trypanosomatidae</taxon>
        <taxon>Leishmaniinae</taxon>
        <taxon>Leishmania</taxon>
        <taxon>lizard Leishmania</taxon>
    </lineage>
</organism>
<name>A0A640L122_LEITA</name>
<feature type="compositionally biased region" description="Low complexity" evidence="1">
    <location>
        <begin position="521"/>
        <end position="534"/>
    </location>
</feature>
<evidence type="ECO:0000313" key="2">
    <source>
        <dbReference type="EMBL" id="GET93487.1"/>
    </source>
</evidence>
<feature type="region of interest" description="Disordered" evidence="1">
    <location>
        <begin position="350"/>
        <end position="374"/>
    </location>
</feature>
<protein>
    <submittedName>
        <fullName evidence="2">Uncharacterized protein</fullName>
    </submittedName>
</protein>
<accession>A0A640L122</accession>
<proteinExistence type="predicted"/>
<comment type="caution">
    <text evidence="2">The sequence shown here is derived from an EMBL/GenBank/DDBJ whole genome shotgun (WGS) entry which is preliminary data.</text>
</comment>
<feature type="compositionally biased region" description="Low complexity" evidence="1">
    <location>
        <begin position="615"/>
        <end position="627"/>
    </location>
</feature>
<feature type="region of interest" description="Disordered" evidence="1">
    <location>
        <begin position="442"/>
        <end position="472"/>
    </location>
</feature>
<dbReference type="AlphaFoldDB" id="A0A640L122"/>
<dbReference type="Proteomes" id="UP000419144">
    <property type="component" value="Unassembled WGS sequence"/>
</dbReference>
<dbReference type="OrthoDB" id="265877at2759"/>
<keyword evidence="3" id="KW-1185">Reference proteome</keyword>
<dbReference type="VEuPathDB" id="TriTrypDB:LtaPh_3640500"/>
<feature type="region of interest" description="Disordered" evidence="1">
    <location>
        <begin position="517"/>
        <end position="567"/>
    </location>
</feature>
<reference evidence="2" key="1">
    <citation type="submission" date="2019-11" db="EMBL/GenBank/DDBJ databases">
        <title>Leishmania tarentolae CDS.</title>
        <authorList>
            <person name="Goto Y."/>
            <person name="Yamagishi J."/>
        </authorList>
    </citation>
    <scope>NUCLEOTIDE SEQUENCE [LARGE SCALE GENOMIC DNA]</scope>
    <source>
        <strain evidence="2">Parrot Tar II</strain>
    </source>
</reference>
<dbReference type="EMBL" id="BLBS01000057">
    <property type="protein sequence ID" value="GET93487.1"/>
    <property type="molecule type" value="Genomic_DNA"/>
</dbReference>
<sequence length="1079" mass="113930">MSDCCGYPTLIDLCAHMNAADSASRKHVSHSHTPSIQCLSSSSVAEASTVMAGAGSVDSKPSGFIAATPGAVTSLPHFHFPPAKREPHVSPLVLGSEERQSCGNEQFDLDTKEGIAVSSASSSLMSRRATLPFSAVPTCHGVGDATTSEGAPRLSPPILVGSCKSIYEPAPRRSVTHSGVTLALEMMSHDPQQQSHLNGLVSLGSAVSGEDDVDDAFAAGQGRPSLSGNCLSSVRAFRGKGRAVQSIDVECTPYSSISEADALLGAVETSEEEGYLLNLGATRRPGTCSSVDREATVAADVCVLGNDIDSSPWSCDCLWMRGSPDPHCVSHMPDTTTSSKAEPLEVLERASASTAPAELTHRRFSSSRPGGGILPTTIRTTASATLPTAHAGDDLHLPKSLPGAREGTAPFPHNDREDTWMGGEGVLDVSGDPTAKTCIQGKPPLAAHDTGTVQHDGSGGDKRSAPIPGVSGVGVRTCTGHDGRLSYTIPVDHAQSNTLLLTDTITEVCTSSFATATTGKSTQESSSLTQLLGSREGGSIAARGSASRLRHERNSFGAGITGPKLGTPLQETEALRGQKQKVQPPSISPTDVFHIGAQSSSEVSGGAPATEVTNSSSSPSPFSRSSPMARWSPLLARAQRRATVAALAQMEQVPDEGAVLKRGEIPDERKTIISTATRPPPLLLKEPDPAEEVCGDLFDAVPEAQATDKSCSAPAHSVFPGDDAVVGNSAGTFFRSLLQSKLGKWMTWAAHKYHGVVHGTSGVAGEEQSAPQHPLDSPPRSSLSPQRKPNDGSTGHSISFLPVDGAEALDNGNSAFYDLRPFKSETSHLSFALSLSTSQLNSSCDGDRSRHSGVQEALCGRTPLWSGGGSNSWYSVGLQTVARGTGRATKGSMQLHHSITESPLLPSTCDAPFLTSPGEQRCGSTPLPNLSFSGESLTSTFDALSSRIFSGGVVQRFSRNLGSTRNRSASDTSTWVHHHKCVRGSNTSAIPDDHYRDTLYQLFRHPPSSLIGDLTECYKAYKSMATSLNGNHVLNWGELSLLLQPEDYVDYRALFPHYHFVTFDNFVEFVEVLSVRYHR</sequence>
<feature type="region of interest" description="Disordered" evidence="1">
    <location>
        <begin position="762"/>
        <end position="799"/>
    </location>
</feature>